<name>A0A397I3T7_9GLOM</name>
<dbReference type="EMBL" id="PQFF01000258">
    <property type="protein sequence ID" value="RHZ69617.1"/>
    <property type="molecule type" value="Genomic_DNA"/>
</dbReference>
<comment type="caution">
    <text evidence="1">The sequence shown here is derived from an EMBL/GenBank/DDBJ whole genome shotgun (WGS) entry which is preliminary data.</text>
</comment>
<sequence>MYEIVTAQRPFADQAHDTYLMIDISNGVRPKLFFDVNNNVMRQLEITDENHQNFKSKNYLNYFYIQSNELTTSSVNIDEEAECQS</sequence>
<reference evidence="1 2" key="1">
    <citation type="submission" date="2018-08" db="EMBL/GenBank/DDBJ databases">
        <title>Genome and evolution of the arbuscular mycorrhizal fungus Diversispora epigaea (formerly Glomus versiforme) and its bacterial endosymbionts.</title>
        <authorList>
            <person name="Sun X."/>
            <person name="Fei Z."/>
            <person name="Harrison M."/>
        </authorList>
    </citation>
    <scope>NUCLEOTIDE SEQUENCE [LARGE SCALE GENOMIC DNA]</scope>
    <source>
        <strain evidence="1 2">IT104</strain>
    </source>
</reference>
<organism evidence="1 2">
    <name type="scientific">Diversispora epigaea</name>
    <dbReference type="NCBI Taxonomy" id="1348612"/>
    <lineage>
        <taxon>Eukaryota</taxon>
        <taxon>Fungi</taxon>
        <taxon>Fungi incertae sedis</taxon>
        <taxon>Mucoromycota</taxon>
        <taxon>Glomeromycotina</taxon>
        <taxon>Glomeromycetes</taxon>
        <taxon>Diversisporales</taxon>
        <taxon>Diversisporaceae</taxon>
        <taxon>Diversispora</taxon>
    </lineage>
</organism>
<protein>
    <submittedName>
        <fullName evidence="1">Uncharacterized protein</fullName>
    </submittedName>
</protein>
<dbReference type="OrthoDB" id="2406492at2759"/>
<keyword evidence="2" id="KW-1185">Reference proteome</keyword>
<proteinExistence type="predicted"/>
<accession>A0A397I3T7</accession>
<dbReference type="Proteomes" id="UP000266861">
    <property type="component" value="Unassembled WGS sequence"/>
</dbReference>
<gene>
    <name evidence="1" type="ORF">Glove_281g27</name>
</gene>
<dbReference type="AlphaFoldDB" id="A0A397I3T7"/>
<evidence type="ECO:0000313" key="2">
    <source>
        <dbReference type="Proteomes" id="UP000266861"/>
    </source>
</evidence>
<evidence type="ECO:0000313" key="1">
    <source>
        <dbReference type="EMBL" id="RHZ69617.1"/>
    </source>
</evidence>